<organism evidence="1 2">
    <name type="scientific">candidate division WS5 bacterium</name>
    <dbReference type="NCBI Taxonomy" id="2093353"/>
    <lineage>
        <taxon>Bacteria</taxon>
        <taxon>candidate division WS5</taxon>
    </lineage>
</organism>
<sequence>MVISESILINAPLKQVWDTFTDLTCWQDWSSVLSNVSFETERLTEGKSFKFCIRPFSFPLNIEPVVEELVMGQRLVWSGTKHGITARHEFLFEEKNEKTLLTSREMFKLNWLKRIFFHVPKKRLHKLSVIMLRDLKHACENNSIPENTSEDGRWKRRSN</sequence>
<dbReference type="InterPro" id="IPR019587">
    <property type="entry name" value="Polyketide_cyclase/dehydratase"/>
</dbReference>
<accession>A0A419DD04</accession>
<dbReference type="AlphaFoldDB" id="A0A419DD04"/>
<comment type="caution">
    <text evidence="1">The sequence shown here is derived from an EMBL/GenBank/DDBJ whole genome shotgun (WGS) entry which is preliminary data.</text>
</comment>
<dbReference type="InterPro" id="IPR023393">
    <property type="entry name" value="START-like_dom_sf"/>
</dbReference>
<evidence type="ECO:0000313" key="2">
    <source>
        <dbReference type="Proteomes" id="UP000285655"/>
    </source>
</evidence>
<dbReference type="EMBL" id="QZJW01000033">
    <property type="protein sequence ID" value="RJO61019.1"/>
    <property type="molecule type" value="Genomic_DNA"/>
</dbReference>
<dbReference type="Proteomes" id="UP000285655">
    <property type="component" value="Unassembled WGS sequence"/>
</dbReference>
<dbReference type="Gene3D" id="3.30.530.20">
    <property type="match status" value="1"/>
</dbReference>
<reference evidence="1 2" key="1">
    <citation type="journal article" date="2017" name="ISME J.">
        <title>Energy and carbon metabolisms in a deep terrestrial subsurface fluid microbial community.</title>
        <authorList>
            <person name="Momper L."/>
            <person name="Jungbluth S.P."/>
            <person name="Lee M.D."/>
            <person name="Amend J.P."/>
        </authorList>
    </citation>
    <scope>NUCLEOTIDE SEQUENCE [LARGE SCALE GENOMIC DNA]</scope>
    <source>
        <strain evidence="1">SURF_29</strain>
    </source>
</reference>
<protein>
    <recommendedName>
        <fullName evidence="3">SRPBCC domain-containing protein</fullName>
    </recommendedName>
</protein>
<dbReference type="Pfam" id="PF10604">
    <property type="entry name" value="Polyketide_cyc2"/>
    <property type="match status" value="1"/>
</dbReference>
<evidence type="ECO:0000313" key="1">
    <source>
        <dbReference type="EMBL" id="RJO61019.1"/>
    </source>
</evidence>
<proteinExistence type="predicted"/>
<name>A0A419DD04_9BACT</name>
<dbReference type="SUPFAM" id="SSF55961">
    <property type="entry name" value="Bet v1-like"/>
    <property type="match status" value="1"/>
</dbReference>
<gene>
    <name evidence="1" type="ORF">C4544_03900</name>
</gene>
<evidence type="ECO:0008006" key="3">
    <source>
        <dbReference type="Google" id="ProtNLM"/>
    </source>
</evidence>